<comment type="caution">
    <text evidence="2">The sequence shown here is derived from an EMBL/GenBank/DDBJ whole genome shotgun (WGS) entry which is preliminary data.</text>
</comment>
<dbReference type="EMBL" id="JACNIG010000282">
    <property type="protein sequence ID" value="MBC8433214.1"/>
    <property type="molecule type" value="Genomic_DNA"/>
</dbReference>
<protein>
    <submittedName>
        <fullName evidence="2">Tetratricopeptide repeat protein</fullName>
    </submittedName>
</protein>
<dbReference type="InterPro" id="IPR011990">
    <property type="entry name" value="TPR-like_helical_dom_sf"/>
</dbReference>
<organism evidence="2 3">
    <name type="scientific">Candidatus Desulfatibia vada</name>
    <dbReference type="NCBI Taxonomy" id="2841696"/>
    <lineage>
        <taxon>Bacteria</taxon>
        <taxon>Pseudomonadati</taxon>
        <taxon>Thermodesulfobacteriota</taxon>
        <taxon>Desulfobacteria</taxon>
        <taxon>Desulfobacterales</taxon>
        <taxon>Desulfobacterales incertae sedis</taxon>
        <taxon>Candidatus Desulfatibia</taxon>
    </lineage>
</organism>
<dbReference type="InterPro" id="IPR052943">
    <property type="entry name" value="TMTC_O-mannosyl-trnsfr"/>
</dbReference>
<dbReference type="InterPro" id="IPR019734">
    <property type="entry name" value="TPR_rpt"/>
</dbReference>
<evidence type="ECO:0000313" key="3">
    <source>
        <dbReference type="Proteomes" id="UP000605201"/>
    </source>
</evidence>
<dbReference type="PROSITE" id="PS50005">
    <property type="entry name" value="TPR"/>
    <property type="match status" value="2"/>
</dbReference>
<sequence>MTWRQVGFWENNITLFEHTLEITSNNYLSHYNLGTALEKQGRTEEAIEHYLKALRIRPGYVDAYNNLGVSLFSKRDVKGAIASFREALRIKPDYSRAKNNLKKVLMIQQQNQRLKH</sequence>
<feature type="repeat" description="TPR" evidence="1">
    <location>
        <begin position="61"/>
        <end position="94"/>
    </location>
</feature>
<feature type="repeat" description="TPR" evidence="1">
    <location>
        <begin position="27"/>
        <end position="60"/>
    </location>
</feature>
<dbReference type="SMART" id="SM00028">
    <property type="entry name" value="TPR"/>
    <property type="match status" value="2"/>
</dbReference>
<gene>
    <name evidence="2" type="ORF">H8D96_14995</name>
</gene>
<dbReference type="PANTHER" id="PTHR44809:SF1">
    <property type="entry name" value="PROTEIN O-MANNOSYL-TRANSFERASE TMTC1"/>
    <property type="match status" value="1"/>
</dbReference>
<dbReference type="Proteomes" id="UP000605201">
    <property type="component" value="Unassembled WGS sequence"/>
</dbReference>
<evidence type="ECO:0000256" key="1">
    <source>
        <dbReference type="PROSITE-ProRule" id="PRU00339"/>
    </source>
</evidence>
<keyword evidence="1" id="KW-0802">TPR repeat</keyword>
<name>A0A8J6NU21_9BACT</name>
<dbReference type="PANTHER" id="PTHR44809">
    <property type="match status" value="1"/>
</dbReference>
<dbReference type="PROSITE" id="PS50293">
    <property type="entry name" value="TPR_REGION"/>
    <property type="match status" value="2"/>
</dbReference>
<evidence type="ECO:0000313" key="2">
    <source>
        <dbReference type="EMBL" id="MBC8433214.1"/>
    </source>
</evidence>
<dbReference type="SUPFAM" id="SSF48452">
    <property type="entry name" value="TPR-like"/>
    <property type="match status" value="1"/>
</dbReference>
<dbReference type="Gene3D" id="1.25.40.10">
    <property type="entry name" value="Tetratricopeptide repeat domain"/>
    <property type="match status" value="2"/>
</dbReference>
<reference evidence="2 3" key="1">
    <citation type="submission" date="2020-08" db="EMBL/GenBank/DDBJ databases">
        <title>Bridging the membrane lipid divide: bacteria of the FCB group superphylum have the potential to synthesize archaeal ether lipids.</title>
        <authorList>
            <person name="Villanueva L."/>
            <person name="Von Meijenfeldt F.A.B."/>
            <person name="Westbye A.B."/>
            <person name="Yadav S."/>
            <person name="Hopmans E.C."/>
            <person name="Dutilh B.E."/>
            <person name="Sinninghe Damste J.S."/>
        </authorList>
    </citation>
    <scope>NUCLEOTIDE SEQUENCE [LARGE SCALE GENOMIC DNA]</scope>
    <source>
        <strain evidence="2">NIOZ-UU17</strain>
    </source>
</reference>
<dbReference type="AlphaFoldDB" id="A0A8J6NU21"/>
<dbReference type="Pfam" id="PF13432">
    <property type="entry name" value="TPR_16"/>
    <property type="match status" value="1"/>
</dbReference>
<proteinExistence type="predicted"/>
<accession>A0A8J6NU21</accession>